<sequence>MSSSASRGGAERTVHQDFIARIRYANTLPPPPNPPKLLEIPNTGLGSGFYTSPAFASRLAREQPLNIEADAELGMPLDLIGMPGVFDGDESSIQAVPNPPPIHPHDRALLKPLSSLGKPRASDAAVSFLRRTEYISSVASKGGAAGGSPFRTGVNKARRPEKRKSPEPDAGTPAYVKRKIEQSFAAAQNAARDRYNRVRHPTKKNLRLAAAYPLLPDLGAFPDSGAYVTMKFSNNPVVAGSGVYDTRLLSGIFKPIEMSEEERLALEVATKAYERDPRRNPRPQNRMQYEFYLPDKLASAEAFRRTFAEVEGSKKDEDEDDEKERFSFNRVRAYESTEEKEYTHATKYAEEILLAFSEDAIQDAPDLGDRVAGGPRAALYYPVMQRTVVRSQRQKQIARIAGIAEEEENDGADRPVDRMLVAVQDAPEDMKEHIARIRADPLHFQDGEMDAEGEEEADAAPVSRSNGQRRAASDDEDENDDYDERNSRHGSSSPRRNGNGRHHSDDEDGDADDAEGDEED</sequence>
<comment type="subcellular location">
    <subcellularLocation>
        <location evidence="1">Nucleus</location>
    </subcellularLocation>
</comment>
<evidence type="ECO:0000256" key="4">
    <source>
        <dbReference type="SAM" id="MobiDB-lite"/>
    </source>
</evidence>
<comment type="similarity">
    <text evidence="2">Belongs to the PAF1 family.</text>
</comment>
<keyword evidence="3" id="KW-0539">Nucleus</keyword>
<dbReference type="PANTHER" id="PTHR23188:SF12">
    <property type="entry name" value="RNA POLYMERASE II-ASSOCIATED FACTOR 1 HOMOLOG"/>
    <property type="match status" value="1"/>
</dbReference>
<name>A0ABP0AQL9_9PEZI</name>
<evidence type="ECO:0000313" key="5">
    <source>
        <dbReference type="EMBL" id="CAK7209508.1"/>
    </source>
</evidence>
<accession>A0ABP0AQL9</accession>
<dbReference type="PANTHER" id="PTHR23188">
    <property type="entry name" value="RNA POLYMERASE II-ASSOCIATED FACTOR 1 HOMOLOG"/>
    <property type="match status" value="1"/>
</dbReference>
<protein>
    <submittedName>
        <fullName evidence="5">Uncharacterized protein</fullName>
    </submittedName>
</protein>
<feature type="compositionally biased region" description="Acidic residues" evidence="4">
    <location>
        <begin position="506"/>
        <end position="520"/>
    </location>
</feature>
<feature type="region of interest" description="Disordered" evidence="4">
    <location>
        <begin position="140"/>
        <end position="172"/>
    </location>
</feature>
<reference evidence="5 6" key="1">
    <citation type="submission" date="2024-01" db="EMBL/GenBank/DDBJ databases">
        <authorList>
            <person name="Allen C."/>
            <person name="Tagirdzhanova G."/>
        </authorList>
    </citation>
    <scope>NUCLEOTIDE SEQUENCE [LARGE SCALE GENOMIC DNA]</scope>
</reference>
<comment type="caution">
    <text evidence="5">The sequence shown here is derived from an EMBL/GenBank/DDBJ whole genome shotgun (WGS) entry which is preliminary data.</text>
</comment>
<feature type="region of interest" description="Disordered" evidence="4">
    <location>
        <begin position="433"/>
        <end position="520"/>
    </location>
</feature>
<dbReference type="Pfam" id="PF03985">
    <property type="entry name" value="Paf1"/>
    <property type="match status" value="1"/>
</dbReference>
<dbReference type="Proteomes" id="UP001642482">
    <property type="component" value="Unassembled WGS sequence"/>
</dbReference>
<evidence type="ECO:0000313" key="6">
    <source>
        <dbReference type="Proteomes" id="UP001642482"/>
    </source>
</evidence>
<gene>
    <name evidence="5" type="ORF">SEUCBS140593_000517</name>
</gene>
<proteinExistence type="inferred from homology"/>
<organism evidence="5 6">
    <name type="scientific">Sporothrix eucalyptigena</name>
    <dbReference type="NCBI Taxonomy" id="1812306"/>
    <lineage>
        <taxon>Eukaryota</taxon>
        <taxon>Fungi</taxon>
        <taxon>Dikarya</taxon>
        <taxon>Ascomycota</taxon>
        <taxon>Pezizomycotina</taxon>
        <taxon>Sordariomycetes</taxon>
        <taxon>Sordariomycetidae</taxon>
        <taxon>Ophiostomatales</taxon>
        <taxon>Ophiostomataceae</taxon>
        <taxon>Sporothrix</taxon>
    </lineage>
</organism>
<feature type="compositionally biased region" description="Acidic residues" evidence="4">
    <location>
        <begin position="474"/>
        <end position="483"/>
    </location>
</feature>
<dbReference type="InterPro" id="IPR007133">
    <property type="entry name" value="RNA_pol_II-assoc_Paf1"/>
</dbReference>
<feature type="compositionally biased region" description="Acidic residues" evidence="4">
    <location>
        <begin position="447"/>
        <end position="458"/>
    </location>
</feature>
<feature type="compositionally biased region" description="Basic and acidic residues" evidence="4">
    <location>
        <begin position="433"/>
        <end position="446"/>
    </location>
</feature>
<evidence type="ECO:0000256" key="2">
    <source>
        <dbReference type="ARBA" id="ARBA00007560"/>
    </source>
</evidence>
<keyword evidence="6" id="KW-1185">Reference proteome</keyword>
<dbReference type="EMBL" id="CAWUHD010000003">
    <property type="protein sequence ID" value="CAK7209508.1"/>
    <property type="molecule type" value="Genomic_DNA"/>
</dbReference>
<evidence type="ECO:0000256" key="1">
    <source>
        <dbReference type="ARBA" id="ARBA00004123"/>
    </source>
</evidence>
<evidence type="ECO:0000256" key="3">
    <source>
        <dbReference type="ARBA" id="ARBA00023242"/>
    </source>
</evidence>